<name>A0A0A9E0Z4_ARUDO</name>
<dbReference type="AlphaFoldDB" id="A0A0A9E0Z4"/>
<accession>A0A0A9E0Z4</accession>
<dbReference type="EMBL" id="GBRH01205227">
    <property type="protein sequence ID" value="JAD92668.1"/>
    <property type="molecule type" value="Transcribed_RNA"/>
</dbReference>
<proteinExistence type="predicted"/>
<organism evidence="1">
    <name type="scientific">Arundo donax</name>
    <name type="common">Giant reed</name>
    <name type="synonym">Donax arundinaceus</name>
    <dbReference type="NCBI Taxonomy" id="35708"/>
    <lineage>
        <taxon>Eukaryota</taxon>
        <taxon>Viridiplantae</taxon>
        <taxon>Streptophyta</taxon>
        <taxon>Embryophyta</taxon>
        <taxon>Tracheophyta</taxon>
        <taxon>Spermatophyta</taxon>
        <taxon>Magnoliopsida</taxon>
        <taxon>Liliopsida</taxon>
        <taxon>Poales</taxon>
        <taxon>Poaceae</taxon>
        <taxon>PACMAD clade</taxon>
        <taxon>Arundinoideae</taxon>
        <taxon>Arundineae</taxon>
        <taxon>Arundo</taxon>
    </lineage>
</organism>
<reference evidence="1" key="1">
    <citation type="submission" date="2014-09" db="EMBL/GenBank/DDBJ databases">
        <authorList>
            <person name="Magalhaes I.L.F."/>
            <person name="Oliveira U."/>
            <person name="Santos F.R."/>
            <person name="Vidigal T.H.D.A."/>
            <person name="Brescovit A.D."/>
            <person name="Santos A.J."/>
        </authorList>
    </citation>
    <scope>NUCLEOTIDE SEQUENCE</scope>
    <source>
        <tissue evidence="1">Shoot tissue taken approximately 20 cm above the soil surface</tissue>
    </source>
</reference>
<evidence type="ECO:0000313" key="1">
    <source>
        <dbReference type="EMBL" id="JAD92668.1"/>
    </source>
</evidence>
<protein>
    <submittedName>
        <fullName evidence="1">Uncharacterized protein</fullName>
    </submittedName>
</protein>
<sequence length="33" mass="3615">MDQCSQLPMTLTIIGVNCSIFETKLVLTSARSN</sequence>
<reference evidence="1" key="2">
    <citation type="journal article" date="2015" name="Data Brief">
        <title>Shoot transcriptome of the giant reed, Arundo donax.</title>
        <authorList>
            <person name="Barrero R.A."/>
            <person name="Guerrero F.D."/>
            <person name="Moolhuijzen P."/>
            <person name="Goolsby J.A."/>
            <person name="Tidwell J."/>
            <person name="Bellgard S.E."/>
            <person name="Bellgard M.I."/>
        </authorList>
    </citation>
    <scope>NUCLEOTIDE SEQUENCE</scope>
    <source>
        <tissue evidence="1">Shoot tissue taken approximately 20 cm above the soil surface</tissue>
    </source>
</reference>